<dbReference type="EMBL" id="JACEIK010006154">
    <property type="protein sequence ID" value="MCE2055163.1"/>
    <property type="molecule type" value="Genomic_DNA"/>
</dbReference>
<proteinExistence type="predicted"/>
<gene>
    <name evidence="1" type="ORF">HAX54_042086</name>
</gene>
<dbReference type="Proteomes" id="UP000823775">
    <property type="component" value="Unassembled WGS sequence"/>
</dbReference>
<organism evidence="1 2">
    <name type="scientific">Datura stramonium</name>
    <name type="common">Jimsonweed</name>
    <name type="synonym">Common thornapple</name>
    <dbReference type="NCBI Taxonomy" id="4076"/>
    <lineage>
        <taxon>Eukaryota</taxon>
        <taxon>Viridiplantae</taxon>
        <taxon>Streptophyta</taxon>
        <taxon>Embryophyta</taxon>
        <taxon>Tracheophyta</taxon>
        <taxon>Spermatophyta</taxon>
        <taxon>Magnoliopsida</taxon>
        <taxon>eudicotyledons</taxon>
        <taxon>Gunneridae</taxon>
        <taxon>Pentapetalae</taxon>
        <taxon>asterids</taxon>
        <taxon>lamiids</taxon>
        <taxon>Solanales</taxon>
        <taxon>Solanaceae</taxon>
        <taxon>Solanoideae</taxon>
        <taxon>Datureae</taxon>
        <taxon>Datura</taxon>
    </lineage>
</organism>
<feature type="non-terminal residue" evidence="1">
    <location>
        <position position="61"/>
    </location>
</feature>
<sequence length="61" mass="6960">MAQKGRVHRPREPLLGSLEKQQWSLMDYHGSKHKRRSNMPQRIGLMKAASHLSSQHSGQGL</sequence>
<accession>A0ABS8W0I2</accession>
<keyword evidence="2" id="KW-1185">Reference proteome</keyword>
<reference evidence="1 2" key="1">
    <citation type="journal article" date="2021" name="BMC Genomics">
        <title>Datura genome reveals duplications of psychoactive alkaloid biosynthetic genes and high mutation rate following tissue culture.</title>
        <authorList>
            <person name="Rajewski A."/>
            <person name="Carter-House D."/>
            <person name="Stajich J."/>
            <person name="Litt A."/>
        </authorList>
    </citation>
    <scope>NUCLEOTIDE SEQUENCE [LARGE SCALE GENOMIC DNA]</scope>
    <source>
        <strain evidence="1">AR-01</strain>
    </source>
</reference>
<evidence type="ECO:0000313" key="1">
    <source>
        <dbReference type="EMBL" id="MCE2055163.1"/>
    </source>
</evidence>
<name>A0ABS8W0I2_DATST</name>
<protein>
    <submittedName>
        <fullName evidence="1">Uncharacterized protein</fullName>
    </submittedName>
</protein>
<evidence type="ECO:0000313" key="2">
    <source>
        <dbReference type="Proteomes" id="UP000823775"/>
    </source>
</evidence>
<comment type="caution">
    <text evidence="1">The sequence shown here is derived from an EMBL/GenBank/DDBJ whole genome shotgun (WGS) entry which is preliminary data.</text>
</comment>